<dbReference type="Gramene" id="TRITD3Bv1G258130.3">
    <property type="protein sequence ID" value="TRITD3Bv1G258130.3"/>
    <property type="gene ID" value="TRITD3Bv1G258130"/>
</dbReference>
<keyword evidence="5" id="KW-0611">Plant defense</keyword>
<evidence type="ECO:0000256" key="4">
    <source>
        <dbReference type="ARBA" id="ARBA00022741"/>
    </source>
</evidence>
<dbReference type="InterPro" id="IPR041118">
    <property type="entry name" value="Rx_N"/>
</dbReference>
<feature type="domain" description="Disease resistance N-terminal" evidence="7">
    <location>
        <begin position="7"/>
        <end position="91"/>
    </location>
</feature>
<dbReference type="GO" id="GO:0006952">
    <property type="term" value="P:defense response"/>
    <property type="evidence" value="ECO:0007669"/>
    <property type="project" value="UniProtKB-KW"/>
</dbReference>
<keyword evidence="3" id="KW-0677">Repeat</keyword>
<accession>A0A9R1QZI6</accession>
<keyword evidence="2" id="KW-0433">Leucine-rich repeat</keyword>
<dbReference type="Pfam" id="PF18052">
    <property type="entry name" value="Rx_N"/>
    <property type="match status" value="1"/>
</dbReference>
<dbReference type="Gene3D" id="1.20.5.4130">
    <property type="match status" value="1"/>
</dbReference>
<dbReference type="PANTHER" id="PTHR19338:SF18">
    <property type="entry name" value="NB-ARC DOMAIN-CONTAINING PROTEIN"/>
    <property type="match status" value="1"/>
</dbReference>
<evidence type="ECO:0000313" key="8">
    <source>
        <dbReference type="EMBL" id="VAH84972.1"/>
    </source>
</evidence>
<name>A0A9R1QZI6_TRITD</name>
<dbReference type="Proteomes" id="UP000324705">
    <property type="component" value="Chromosome 3B"/>
</dbReference>
<dbReference type="EMBL" id="LT934116">
    <property type="protein sequence ID" value="VAH84972.1"/>
    <property type="molecule type" value="Genomic_DNA"/>
</dbReference>
<dbReference type="Pfam" id="PF00931">
    <property type="entry name" value="NB-ARC"/>
    <property type="match status" value="1"/>
</dbReference>
<dbReference type="SUPFAM" id="SSF52540">
    <property type="entry name" value="P-loop containing nucleoside triphosphate hydrolases"/>
    <property type="match status" value="1"/>
</dbReference>
<evidence type="ECO:0000259" key="6">
    <source>
        <dbReference type="Pfam" id="PF00931"/>
    </source>
</evidence>
<sequence length="282" mass="32110">MEIAMGAIGPLLPRLTDLLVGEFTLEKRVRKGIESLITELTLMHAALRTVAKVSPDELDEGVKIWAEKVKRLSYQMEDIVDTFMVHVQDGGEPANPKNGIKKLLKKTMKLFKKGKVLHQISDALEEVVHQAKQLAEQHQRYVPQMRDTSVSASVDPRMMALYTDVTELVGIEETREKLIDMLTEGDHGSNQQLKTISIVGFCGLGKTTLAKAAYDKIKGQFQCDSFVSVSQNPDMKKVFKNILYELDKENHAHYRNEEWEEKQLIDELIKFLNGKRYLIVIR</sequence>
<dbReference type="InterPro" id="IPR002182">
    <property type="entry name" value="NB-ARC"/>
</dbReference>
<keyword evidence="4" id="KW-0547">Nucleotide-binding</keyword>
<dbReference type="AlphaFoldDB" id="A0A9R1QZI6"/>
<evidence type="ECO:0000313" key="9">
    <source>
        <dbReference type="Proteomes" id="UP000324705"/>
    </source>
</evidence>
<keyword evidence="9" id="KW-1185">Reference proteome</keyword>
<organism evidence="8 9">
    <name type="scientific">Triticum turgidum subsp. durum</name>
    <name type="common">Durum wheat</name>
    <name type="synonym">Triticum durum</name>
    <dbReference type="NCBI Taxonomy" id="4567"/>
    <lineage>
        <taxon>Eukaryota</taxon>
        <taxon>Viridiplantae</taxon>
        <taxon>Streptophyta</taxon>
        <taxon>Embryophyta</taxon>
        <taxon>Tracheophyta</taxon>
        <taxon>Spermatophyta</taxon>
        <taxon>Magnoliopsida</taxon>
        <taxon>Liliopsida</taxon>
        <taxon>Poales</taxon>
        <taxon>Poaceae</taxon>
        <taxon>BOP clade</taxon>
        <taxon>Pooideae</taxon>
        <taxon>Triticodae</taxon>
        <taxon>Triticeae</taxon>
        <taxon>Triticinae</taxon>
        <taxon>Triticum</taxon>
    </lineage>
</organism>
<feature type="domain" description="NB-ARC" evidence="6">
    <location>
        <begin position="172"/>
        <end position="281"/>
    </location>
</feature>
<dbReference type="CDD" id="cd14798">
    <property type="entry name" value="RX-CC_like"/>
    <property type="match status" value="1"/>
</dbReference>
<dbReference type="PANTHER" id="PTHR19338">
    <property type="entry name" value="TRANSLOCASE OF INNER MITOCHONDRIAL MEMBRANE 13 HOMOLOG"/>
    <property type="match status" value="1"/>
</dbReference>
<evidence type="ECO:0000256" key="3">
    <source>
        <dbReference type="ARBA" id="ARBA00022737"/>
    </source>
</evidence>
<proteinExistence type="inferred from homology"/>
<comment type="similarity">
    <text evidence="1">Belongs to the disease resistance NB-LRR family.</text>
</comment>
<dbReference type="InterPro" id="IPR027417">
    <property type="entry name" value="P-loop_NTPase"/>
</dbReference>
<evidence type="ECO:0008006" key="10">
    <source>
        <dbReference type="Google" id="ProtNLM"/>
    </source>
</evidence>
<evidence type="ECO:0000259" key="7">
    <source>
        <dbReference type="Pfam" id="PF18052"/>
    </source>
</evidence>
<protein>
    <recommendedName>
        <fullName evidence="10">Rx N-terminal domain-containing protein</fullName>
    </recommendedName>
</protein>
<reference evidence="8 9" key="1">
    <citation type="submission" date="2017-09" db="EMBL/GenBank/DDBJ databases">
        <authorList>
            <consortium name="International Durum Wheat Genome Sequencing Consortium (IDWGSC)"/>
            <person name="Milanesi L."/>
        </authorList>
    </citation>
    <scope>NUCLEOTIDE SEQUENCE [LARGE SCALE GENOMIC DNA]</scope>
    <source>
        <strain evidence="9">cv. Svevo</strain>
    </source>
</reference>
<dbReference type="GO" id="GO:0043531">
    <property type="term" value="F:ADP binding"/>
    <property type="evidence" value="ECO:0007669"/>
    <property type="project" value="InterPro"/>
</dbReference>
<gene>
    <name evidence="8" type="ORF">TRITD_3Bv1G258130</name>
</gene>
<evidence type="ECO:0000256" key="2">
    <source>
        <dbReference type="ARBA" id="ARBA00022614"/>
    </source>
</evidence>
<dbReference type="Gene3D" id="3.40.50.300">
    <property type="entry name" value="P-loop containing nucleotide triphosphate hydrolases"/>
    <property type="match status" value="1"/>
</dbReference>
<dbReference type="InterPro" id="IPR038005">
    <property type="entry name" value="RX-like_CC"/>
</dbReference>
<evidence type="ECO:0000256" key="5">
    <source>
        <dbReference type="ARBA" id="ARBA00022821"/>
    </source>
</evidence>
<evidence type="ECO:0000256" key="1">
    <source>
        <dbReference type="ARBA" id="ARBA00008894"/>
    </source>
</evidence>